<organism evidence="1 2">
    <name type="scientific">Trametes sanguinea</name>
    <dbReference type="NCBI Taxonomy" id="158606"/>
    <lineage>
        <taxon>Eukaryota</taxon>
        <taxon>Fungi</taxon>
        <taxon>Dikarya</taxon>
        <taxon>Basidiomycota</taxon>
        <taxon>Agaricomycotina</taxon>
        <taxon>Agaricomycetes</taxon>
        <taxon>Polyporales</taxon>
        <taxon>Polyporaceae</taxon>
        <taxon>Trametes</taxon>
    </lineage>
</organism>
<accession>A0ACC1MP34</accession>
<evidence type="ECO:0000313" key="2">
    <source>
        <dbReference type="Proteomes" id="UP001144978"/>
    </source>
</evidence>
<gene>
    <name evidence="1" type="ORF">NUW54_g13132</name>
</gene>
<keyword evidence="2" id="KW-1185">Reference proteome</keyword>
<comment type="caution">
    <text evidence="1">The sequence shown here is derived from an EMBL/GenBank/DDBJ whole genome shotgun (WGS) entry which is preliminary data.</text>
</comment>
<dbReference type="Proteomes" id="UP001144978">
    <property type="component" value="Unassembled WGS sequence"/>
</dbReference>
<proteinExistence type="predicted"/>
<evidence type="ECO:0000313" key="1">
    <source>
        <dbReference type="EMBL" id="KAJ2968715.1"/>
    </source>
</evidence>
<reference evidence="1" key="1">
    <citation type="submission" date="2022-08" db="EMBL/GenBank/DDBJ databases">
        <title>Genome Sequence of Pycnoporus sanguineus.</title>
        <authorList>
            <person name="Buettner E."/>
        </authorList>
    </citation>
    <scope>NUCLEOTIDE SEQUENCE</scope>
    <source>
        <strain evidence="1">CG-C14</strain>
    </source>
</reference>
<dbReference type="EMBL" id="JANSHE010005939">
    <property type="protein sequence ID" value="KAJ2968715.1"/>
    <property type="molecule type" value="Genomic_DNA"/>
</dbReference>
<protein>
    <submittedName>
        <fullName evidence="1">Uncharacterized protein</fullName>
    </submittedName>
</protein>
<sequence>MLATDASQRDRVAGARADIQRRVRQVPDGHVHCAPPTTPSPPPTVAVFTDSSSPSPTTRLHPSTDRLRRPAQL</sequence>
<name>A0ACC1MP34_9APHY</name>